<evidence type="ECO:0000256" key="1">
    <source>
        <dbReference type="ARBA" id="ARBA00022884"/>
    </source>
</evidence>
<dbReference type="Proteomes" id="UP001642360">
    <property type="component" value="Unassembled WGS sequence"/>
</dbReference>
<comment type="caution">
    <text evidence="3">The sequence shown here is derived from an EMBL/GenBank/DDBJ whole genome shotgun (WGS) entry which is preliminary data.</text>
</comment>
<dbReference type="Pfam" id="PF24995">
    <property type="entry name" value="DSRM_2"/>
    <property type="match status" value="1"/>
</dbReference>
<gene>
    <name evidence="3" type="ORF">ILEXP_LOCUS30373</name>
</gene>
<proteinExistence type="predicted"/>
<organism evidence="3 4">
    <name type="scientific">Ilex paraguariensis</name>
    <name type="common">yerba mate</name>
    <dbReference type="NCBI Taxonomy" id="185542"/>
    <lineage>
        <taxon>Eukaryota</taxon>
        <taxon>Viridiplantae</taxon>
        <taxon>Streptophyta</taxon>
        <taxon>Embryophyta</taxon>
        <taxon>Tracheophyta</taxon>
        <taxon>Spermatophyta</taxon>
        <taxon>Magnoliopsida</taxon>
        <taxon>eudicotyledons</taxon>
        <taxon>Gunneridae</taxon>
        <taxon>Pentapetalae</taxon>
        <taxon>asterids</taxon>
        <taxon>campanulids</taxon>
        <taxon>Aquifoliales</taxon>
        <taxon>Aquifoliaceae</taxon>
        <taxon>Ilex</taxon>
    </lineage>
</organism>
<protein>
    <recommendedName>
        <fullName evidence="2">dsRNA binding domain-containing protein</fullName>
    </recommendedName>
</protein>
<dbReference type="GO" id="GO:0003723">
    <property type="term" value="F:RNA binding"/>
    <property type="evidence" value="ECO:0007669"/>
    <property type="project" value="UniProtKB-KW"/>
</dbReference>
<dbReference type="AlphaFoldDB" id="A0ABC8SWK1"/>
<keyword evidence="1" id="KW-0694">RNA-binding</keyword>
<evidence type="ECO:0000313" key="4">
    <source>
        <dbReference type="Proteomes" id="UP001642360"/>
    </source>
</evidence>
<feature type="domain" description="dsRNA binding" evidence="2">
    <location>
        <begin position="23"/>
        <end position="93"/>
    </location>
</feature>
<dbReference type="Gene3D" id="3.30.160.20">
    <property type="match status" value="1"/>
</dbReference>
<reference evidence="3 4" key="1">
    <citation type="submission" date="2024-02" db="EMBL/GenBank/DDBJ databases">
        <authorList>
            <person name="Vignale AGUSTIN F."/>
            <person name="Sosa J E."/>
            <person name="Modenutti C."/>
        </authorList>
    </citation>
    <scope>NUCLEOTIDE SEQUENCE [LARGE SCALE GENOMIC DNA]</scope>
</reference>
<dbReference type="SUPFAM" id="SSF54768">
    <property type="entry name" value="dsRNA-binding domain-like"/>
    <property type="match status" value="1"/>
</dbReference>
<sequence>METGGLPAVAAKKTSLTPKAIIYQMFADKACYKVDEVQQSTENGCPGFAIPQKGPCLYCCSLHLPEFSVMSAPCRKKKEAEQSAAKEALEKLGIHSTESNLTVKEAWDDLISRLSYFFSNEIILGSIVYLAM</sequence>
<name>A0ABC8SWK1_9AQUA</name>
<evidence type="ECO:0000313" key="3">
    <source>
        <dbReference type="EMBL" id="CAK9161566.1"/>
    </source>
</evidence>
<dbReference type="InterPro" id="IPR056755">
    <property type="entry name" value="DSRM_2"/>
</dbReference>
<keyword evidence="4" id="KW-1185">Reference proteome</keyword>
<accession>A0ABC8SWK1</accession>
<evidence type="ECO:0000259" key="2">
    <source>
        <dbReference type="Pfam" id="PF24995"/>
    </source>
</evidence>
<dbReference type="EMBL" id="CAUOFW020003702">
    <property type="protein sequence ID" value="CAK9161566.1"/>
    <property type="molecule type" value="Genomic_DNA"/>
</dbReference>